<comment type="catalytic activity">
    <reaction evidence="1">
        <text>S-ubiquitinyl-[E2 ubiquitin-conjugating enzyme]-L-cysteine + [acceptor protein]-L-lysine = [E2 ubiquitin-conjugating enzyme]-L-cysteine + N(6)-ubiquitinyl-[acceptor protein]-L-lysine.</text>
        <dbReference type="EC" id="2.3.2.27"/>
    </reaction>
</comment>
<comment type="caution">
    <text evidence="13">The sequence shown here is derived from an EMBL/GenBank/DDBJ whole genome shotgun (WGS) entry which is preliminary data.</text>
</comment>
<dbReference type="PANTHER" id="PTHR13145">
    <property type="entry name" value="SSM4 PROTEIN"/>
    <property type="match status" value="1"/>
</dbReference>
<proteinExistence type="predicted"/>
<feature type="compositionally biased region" description="Polar residues" evidence="10">
    <location>
        <begin position="299"/>
        <end position="322"/>
    </location>
</feature>
<feature type="compositionally biased region" description="Low complexity" evidence="10">
    <location>
        <begin position="480"/>
        <end position="490"/>
    </location>
</feature>
<dbReference type="GO" id="GO:0005789">
    <property type="term" value="C:endoplasmic reticulum membrane"/>
    <property type="evidence" value="ECO:0007669"/>
    <property type="project" value="TreeGrafter"/>
</dbReference>
<feature type="compositionally biased region" description="Acidic residues" evidence="10">
    <location>
        <begin position="1494"/>
        <end position="1508"/>
    </location>
</feature>
<feature type="transmembrane region" description="Helical" evidence="11">
    <location>
        <begin position="1317"/>
        <end position="1336"/>
    </location>
</feature>
<dbReference type="EMBL" id="JAAAIP010000378">
    <property type="protein sequence ID" value="KAG0318326.1"/>
    <property type="molecule type" value="Genomic_DNA"/>
</dbReference>
<evidence type="ECO:0000313" key="14">
    <source>
        <dbReference type="Proteomes" id="UP000738325"/>
    </source>
</evidence>
<evidence type="ECO:0000313" key="13">
    <source>
        <dbReference type="EMBL" id="KAG0318326.1"/>
    </source>
</evidence>
<feature type="transmembrane region" description="Helical" evidence="11">
    <location>
        <begin position="814"/>
        <end position="839"/>
    </location>
</feature>
<dbReference type="OrthoDB" id="264354at2759"/>
<feature type="compositionally biased region" description="Pro residues" evidence="10">
    <location>
        <begin position="491"/>
        <end position="502"/>
    </location>
</feature>
<sequence length="1538" mass="172640">MPETIPKWILVKKGIDTMGTGVKLILRAILVAMIWLVILPYFTIWIWRLYFWVGDWFAFSANGLAVPVSETNATVSRNVTELLLMNPKALEHMDTLTRLVHRTIPQEYKGFSKFILDCFEGQVISAVVVVVFVAIFLLREWVNQNQDPEEDVLVEVPGRPDGLQLDEAEVEGALGRLLAAQLQRQQQEAAARAAELANDLAAHRDPAFDLPAHRNPGNARPNPQDAWRNNAFDFDEHNDRRPPELNDAHRYPSHEIFPVGGESSTARAGYIYDPLNQTYHPDSPWVQGSSSSHHGHGMDSQTSTGQEPSDTNNGEGSSTGRRTSPPERDNIIRAKNMQPLYWTEGIRLTYDNVFLRPDGSEMTTEEKLARYEDLCQSVDLSFADGVRLLEWRTAQAEAHMEQMNLLRADMTIEERLEHLLQLEHGARIMEEQRDALLPHASEGLRHILPYDDNLAQAHDDIFPSHPAAAPPLAPVPAPRPAAAAPLRAHVQPPPPPPPAPAPAPAVVMAAQNDELDDMNVEELDGILEVIGMRGSYWLLLQNSLLMSALICASLGLGVWVPYMLGKTMVLMNPLNILHIPLRILSNITDPITDFLLDRIMPMLAAIISKPLTAISTQISPYVSPLLGSYLGGRALKPLEDMLQEHVMPIWRAVVEEATAVAPVQTQETIAEMATEVPIFVNAPDFTGGAVLFQQLISKWNNVAYGGSSNDKFLAIAVGYAIMFALASWYMKRTQPTYRNSIGKAVRSILREQGLILKASRCLERSIIAFFVAIEMVVFPLFCGIVVAVTTLPVLPGATLGSRWAFYQQSPNWSIIMHWLVGTAFMFNFSVFVSICRGVVRPGVMWFIRDPNDEGFHPVREILERSVLVQLRKLGTGAMMYLTLIVLGVSMTTHAVHLVINGAFPLRWPIDEPISDLPVDLLLFHLIVPFTFQWLNPQDRFKALFVGWWRKLAQLMRLSSFMYGKDGERYPEEEGYIVYRSWKAWLLRYRPPIPGLDSNDADTIGSGEELDIDAPVLFVRDGGLYRVPNTDRVIHLKNRRVLVPVDAEGRALDPKEDLPGEIDPLMEIQPRGREPRLPIDPKEGTVVVYAPPNFKRRLISFIVLIWTTTMSFLAISVVVPLILGRSLFTLVTERQVHDVYSFAAGVYAIGALWYVQEWTLSTYQSLSSAGGRLVDVPDKVKMVVRAFKITAKLVYFAILLGFVFPLGLGLMMEVFIIIPIKAALYGDTGTIFAFSWASGLLWMKLGHRILTEDPNSRFSIDMDRIFPGMDVEQWNVGYATRRFVFPALGLFIFGIATPAILAWTVADTTGLQGTRRATFFRLAYPTMLLVCMLVLGCRESVAIMKGWSQYVRDQEYLVGRRLHNLTQEEEEADTVEAEGTPEQRVRQQQQQQQQQQPEGEEQGQRPGLEMNETAYGQRRWGRERSRQGLAESDDDDAADDDGVPDLEPAQSMSSLGQSQHQQQERRDAGYPNKYGIESSSAVSRTEAFGAFDKYDVEDEEEGEWDDENEGGGTEGTIAGRTRSRRHERLQTIRGSHDDR</sequence>
<feature type="transmembrane region" description="Helical" evidence="11">
    <location>
        <begin position="916"/>
        <end position="934"/>
    </location>
</feature>
<evidence type="ECO:0000256" key="2">
    <source>
        <dbReference type="ARBA" id="ARBA00004141"/>
    </source>
</evidence>
<feature type="compositionally biased region" description="Low complexity" evidence="10">
    <location>
        <begin position="1385"/>
        <end position="1396"/>
    </location>
</feature>
<feature type="transmembrane region" description="Helical" evidence="11">
    <location>
        <begin position="24"/>
        <end position="47"/>
    </location>
</feature>
<comment type="pathway">
    <text evidence="3">Protein modification; protein ubiquitination.</text>
</comment>
<feature type="transmembrane region" description="Helical" evidence="11">
    <location>
        <begin position="1138"/>
        <end position="1154"/>
    </location>
</feature>
<keyword evidence="7" id="KW-0833">Ubl conjugation pathway</keyword>
<gene>
    <name evidence="13" type="ORF">BGZ99_005746</name>
</gene>
<feature type="region of interest" description="Disordered" evidence="10">
    <location>
        <begin position="463"/>
        <end position="502"/>
    </location>
</feature>
<feature type="region of interest" description="Disordered" evidence="10">
    <location>
        <begin position="1367"/>
        <end position="1538"/>
    </location>
</feature>
<feature type="compositionally biased region" description="Basic and acidic residues" evidence="10">
    <location>
        <begin position="1527"/>
        <end position="1538"/>
    </location>
</feature>
<evidence type="ECO:0000256" key="11">
    <source>
        <dbReference type="SAM" id="Phobius"/>
    </source>
</evidence>
<keyword evidence="9 11" id="KW-0472">Membrane</keyword>
<dbReference type="Proteomes" id="UP000738325">
    <property type="component" value="Unassembled WGS sequence"/>
</dbReference>
<evidence type="ECO:0000256" key="8">
    <source>
        <dbReference type="ARBA" id="ARBA00022989"/>
    </source>
</evidence>
<evidence type="ECO:0000259" key="12">
    <source>
        <dbReference type="Pfam" id="PF23113"/>
    </source>
</evidence>
<feature type="transmembrane region" description="Helical" evidence="11">
    <location>
        <begin position="1282"/>
        <end position="1305"/>
    </location>
</feature>
<evidence type="ECO:0000256" key="4">
    <source>
        <dbReference type="ARBA" id="ARBA00012483"/>
    </source>
</evidence>
<feature type="transmembrane region" description="Helical" evidence="11">
    <location>
        <begin position="1223"/>
        <end position="1242"/>
    </location>
</feature>
<dbReference type="GO" id="GO:0061630">
    <property type="term" value="F:ubiquitin protein ligase activity"/>
    <property type="evidence" value="ECO:0007669"/>
    <property type="project" value="UniProtKB-EC"/>
</dbReference>
<dbReference type="Pfam" id="PF23113">
    <property type="entry name" value="MARCHF6_C"/>
    <property type="match status" value="1"/>
</dbReference>
<feature type="transmembrane region" description="Helical" evidence="11">
    <location>
        <begin position="543"/>
        <end position="564"/>
    </location>
</feature>
<keyword evidence="8 11" id="KW-1133">Transmembrane helix</keyword>
<feature type="transmembrane region" description="Helical" evidence="11">
    <location>
        <begin position="119"/>
        <end position="138"/>
    </location>
</feature>
<feature type="compositionally biased region" description="Basic and acidic residues" evidence="10">
    <location>
        <begin position="234"/>
        <end position="253"/>
    </location>
</feature>
<feature type="transmembrane region" description="Helical" evidence="11">
    <location>
        <begin position="766"/>
        <end position="794"/>
    </location>
</feature>
<evidence type="ECO:0000256" key="10">
    <source>
        <dbReference type="SAM" id="MobiDB-lite"/>
    </source>
</evidence>
<keyword evidence="5" id="KW-0808">Transferase</keyword>
<evidence type="ECO:0000256" key="6">
    <source>
        <dbReference type="ARBA" id="ARBA00022692"/>
    </source>
</evidence>
<feature type="region of interest" description="Disordered" evidence="10">
    <location>
        <begin position="207"/>
        <end position="262"/>
    </location>
</feature>
<dbReference type="InterPro" id="IPR056521">
    <property type="entry name" value="MARCHF6-like_C"/>
</dbReference>
<feature type="domain" description="E3 ubiquitin-protein ligase MARCHF6-like C-terminal" evidence="12">
    <location>
        <begin position="1179"/>
        <end position="1351"/>
    </location>
</feature>
<evidence type="ECO:0000256" key="3">
    <source>
        <dbReference type="ARBA" id="ARBA00004906"/>
    </source>
</evidence>
<keyword evidence="14" id="KW-1185">Reference proteome</keyword>
<comment type="subcellular location">
    <subcellularLocation>
        <location evidence="2">Membrane</location>
        <topology evidence="2">Multi-pass membrane protein</topology>
    </subcellularLocation>
</comment>
<evidence type="ECO:0000256" key="9">
    <source>
        <dbReference type="ARBA" id="ARBA00023136"/>
    </source>
</evidence>
<keyword evidence="6 11" id="KW-0812">Transmembrane</keyword>
<name>A0A9P6USY1_9FUNG</name>
<dbReference type="GO" id="GO:0036503">
    <property type="term" value="P:ERAD pathway"/>
    <property type="evidence" value="ECO:0007669"/>
    <property type="project" value="TreeGrafter"/>
</dbReference>
<evidence type="ECO:0000256" key="1">
    <source>
        <dbReference type="ARBA" id="ARBA00000900"/>
    </source>
</evidence>
<feature type="compositionally biased region" description="Acidic residues" evidence="10">
    <location>
        <begin position="1430"/>
        <end position="1443"/>
    </location>
</feature>
<evidence type="ECO:0000256" key="7">
    <source>
        <dbReference type="ARBA" id="ARBA00022786"/>
    </source>
</evidence>
<organism evidence="13 14">
    <name type="scientific">Dissophora globulifera</name>
    <dbReference type="NCBI Taxonomy" id="979702"/>
    <lineage>
        <taxon>Eukaryota</taxon>
        <taxon>Fungi</taxon>
        <taxon>Fungi incertae sedis</taxon>
        <taxon>Mucoromycota</taxon>
        <taxon>Mortierellomycotina</taxon>
        <taxon>Mortierellomycetes</taxon>
        <taxon>Mortierellales</taxon>
        <taxon>Mortierellaceae</taxon>
        <taxon>Dissophora</taxon>
    </lineage>
</organism>
<feature type="transmembrane region" description="Helical" evidence="11">
    <location>
        <begin position="1192"/>
        <end position="1217"/>
    </location>
</feature>
<feature type="transmembrane region" description="Helical" evidence="11">
    <location>
        <begin position="712"/>
        <end position="730"/>
    </location>
</feature>
<feature type="compositionally biased region" description="Pro residues" evidence="10">
    <location>
        <begin position="468"/>
        <end position="479"/>
    </location>
</feature>
<feature type="transmembrane region" description="Helical" evidence="11">
    <location>
        <begin position="1097"/>
        <end position="1118"/>
    </location>
</feature>
<dbReference type="PANTHER" id="PTHR13145:SF0">
    <property type="entry name" value="E3 UBIQUITIN-PROTEIN LIGASE MARCHF6"/>
    <property type="match status" value="1"/>
</dbReference>
<reference evidence="13" key="1">
    <citation type="journal article" date="2020" name="Fungal Divers.">
        <title>Resolving the Mortierellaceae phylogeny through synthesis of multi-gene phylogenetics and phylogenomics.</title>
        <authorList>
            <person name="Vandepol N."/>
            <person name="Liber J."/>
            <person name="Desiro A."/>
            <person name="Na H."/>
            <person name="Kennedy M."/>
            <person name="Barry K."/>
            <person name="Grigoriev I.V."/>
            <person name="Miller A.N."/>
            <person name="O'Donnell K."/>
            <person name="Stajich J.E."/>
            <person name="Bonito G."/>
        </authorList>
    </citation>
    <scope>NUCLEOTIDE SEQUENCE</scope>
    <source>
        <strain evidence="13">REB-010B</strain>
    </source>
</reference>
<feature type="compositionally biased region" description="Polar residues" evidence="10">
    <location>
        <begin position="1449"/>
        <end position="1460"/>
    </location>
</feature>
<feature type="region of interest" description="Disordered" evidence="10">
    <location>
        <begin position="281"/>
        <end position="335"/>
    </location>
</feature>
<protein>
    <recommendedName>
        <fullName evidence="4">RING-type E3 ubiquitin transferase</fullName>
        <ecNumber evidence="4">2.3.2.27</ecNumber>
    </recommendedName>
</protein>
<dbReference type="EC" id="2.3.2.27" evidence="4"/>
<feature type="transmembrane region" description="Helical" evidence="11">
    <location>
        <begin position="877"/>
        <end position="896"/>
    </location>
</feature>
<accession>A0A9P6USY1</accession>
<evidence type="ECO:0000256" key="5">
    <source>
        <dbReference type="ARBA" id="ARBA00022679"/>
    </source>
</evidence>